<comment type="caution">
    <text evidence="1">The sequence shown here is derived from an EMBL/GenBank/DDBJ whole genome shotgun (WGS) entry which is preliminary data.</text>
</comment>
<protein>
    <recommendedName>
        <fullName evidence="3">SMP-30/Gluconolactonase/LRE-like region domain-containing protein</fullName>
    </recommendedName>
</protein>
<name>A0A327NJK6_9BACT</name>
<gene>
    <name evidence="1" type="ORF">HMF3257_17565</name>
</gene>
<evidence type="ECO:0000313" key="2">
    <source>
        <dbReference type="Proteomes" id="UP000249016"/>
    </source>
</evidence>
<sequence length="139" mass="15667">MYQPAARLYKNTDFRDGLLDRKGRLWIANLNDGVKVIDPASGQEINLWPDKENRKLLNLTYIKGILEGIDGRIWVATCSRGLFYFDEKRAEFINIESLPVNKGKYIGGDCINGLQRTADGSILISSWGAYPNSQAQVRS</sequence>
<dbReference type="InterPro" id="IPR015943">
    <property type="entry name" value="WD40/YVTN_repeat-like_dom_sf"/>
</dbReference>
<dbReference type="OrthoDB" id="9778366at2"/>
<evidence type="ECO:0008006" key="3">
    <source>
        <dbReference type="Google" id="ProtNLM"/>
    </source>
</evidence>
<dbReference type="Gene3D" id="2.130.10.10">
    <property type="entry name" value="YVTN repeat-like/Quinoprotein amine dehydrogenase"/>
    <property type="match status" value="1"/>
</dbReference>
<dbReference type="AlphaFoldDB" id="A0A327NJK6"/>
<reference evidence="1 2" key="1">
    <citation type="submission" date="2018-06" db="EMBL/GenBank/DDBJ databases">
        <title>Spirosoma sp. HMF3257 Genome sequencing and assembly.</title>
        <authorList>
            <person name="Kang H."/>
            <person name="Cha I."/>
            <person name="Kim H."/>
            <person name="Kang J."/>
            <person name="Joh K."/>
        </authorList>
    </citation>
    <scope>NUCLEOTIDE SEQUENCE [LARGE SCALE GENOMIC DNA]</scope>
    <source>
        <strain evidence="1 2">HMF3257</strain>
    </source>
</reference>
<evidence type="ECO:0000313" key="1">
    <source>
        <dbReference type="EMBL" id="RAI75521.1"/>
    </source>
</evidence>
<proteinExistence type="predicted"/>
<keyword evidence="2" id="KW-1185">Reference proteome</keyword>
<dbReference type="EMBL" id="QLII01000001">
    <property type="protein sequence ID" value="RAI75521.1"/>
    <property type="molecule type" value="Genomic_DNA"/>
</dbReference>
<dbReference type="RefSeq" id="WP_111344034.1">
    <property type="nucleotide sequence ID" value="NZ_QLII01000001.1"/>
</dbReference>
<dbReference type="SUPFAM" id="SSF63829">
    <property type="entry name" value="Calcium-dependent phosphotriesterase"/>
    <property type="match status" value="1"/>
</dbReference>
<dbReference type="Proteomes" id="UP000249016">
    <property type="component" value="Unassembled WGS sequence"/>
</dbReference>
<organism evidence="1 2">
    <name type="scientific">Spirosoma telluris</name>
    <dbReference type="NCBI Taxonomy" id="2183553"/>
    <lineage>
        <taxon>Bacteria</taxon>
        <taxon>Pseudomonadati</taxon>
        <taxon>Bacteroidota</taxon>
        <taxon>Cytophagia</taxon>
        <taxon>Cytophagales</taxon>
        <taxon>Cytophagaceae</taxon>
        <taxon>Spirosoma</taxon>
    </lineage>
</organism>
<accession>A0A327NJK6</accession>